<accession>A0AA39MN12</accession>
<dbReference type="Proteomes" id="UP001175226">
    <property type="component" value="Unassembled WGS sequence"/>
</dbReference>
<organism evidence="8 9">
    <name type="scientific">Armillaria borealis</name>
    <dbReference type="NCBI Taxonomy" id="47425"/>
    <lineage>
        <taxon>Eukaryota</taxon>
        <taxon>Fungi</taxon>
        <taxon>Dikarya</taxon>
        <taxon>Basidiomycota</taxon>
        <taxon>Agaricomycotina</taxon>
        <taxon>Agaricomycetes</taxon>
        <taxon>Agaricomycetidae</taxon>
        <taxon>Agaricales</taxon>
        <taxon>Marasmiineae</taxon>
        <taxon>Physalacriaceae</taxon>
        <taxon>Armillaria</taxon>
    </lineage>
</organism>
<dbReference type="Pfam" id="PF13445">
    <property type="entry name" value="zf-RING_UBOX"/>
    <property type="match status" value="1"/>
</dbReference>
<evidence type="ECO:0000313" key="8">
    <source>
        <dbReference type="EMBL" id="KAK0440297.1"/>
    </source>
</evidence>
<comment type="caution">
    <text evidence="8">The sequence shown here is derived from an EMBL/GenBank/DDBJ whole genome shotgun (WGS) entry which is preliminary data.</text>
</comment>
<protein>
    <recommendedName>
        <fullName evidence="7">RING-type domain-containing protein</fullName>
    </recommendedName>
</protein>
<gene>
    <name evidence="8" type="ORF">EV421DRAFT_1905443</name>
</gene>
<feature type="region of interest" description="Disordered" evidence="6">
    <location>
        <begin position="1"/>
        <end position="30"/>
    </location>
</feature>
<dbReference type="InterPro" id="IPR001841">
    <property type="entry name" value="Znf_RING"/>
</dbReference>
<proteinExistence type="predicted"/>
<evidence type="ECO:0000256" key="1">
    <source>
        <dbReference type="ARBA" id="ARBA00022723"/>
    </source>
</evidence>
<dbReference type="InterPro" id="IPR013083">
    <property type="entry name" value="Znf_RING/FYVE/PHD"/>
</dbReference>
<evidence type="ECO:0000313" key="9">
    <source>
        <dbReference type="Proteomes" id="UP001175226"/>
    </source>
</evidence>
<dbReference type="InterPro" id="IPR027370">
    <property type="entry name" value="Znf-RING_euk"/>
</dbReference>
<dbReference type="Gene3D" id="3.30.40.10">
    <property type="entry name" value="Zinc/RING finger domain, C3HC4 (zinc finger)"/>
    <property type="match status" value="1"/>
</dbReference>
<evidence type="ECO:0000259" key="7">
    <source>
        <dbReference type="PROSITE" id="PS50089"/>
    </source>
</evidence>
<keyword evidence="1" id="KW-0479">Metal-binding</keyword>
<reference evidence="8" key="1">
    <citation type="submission" date="2023-06" db="EMBL/GenBank/DDBJ databases">
        <authorList>
            <consortium name="Lawrence Berkeley National Laboratory"/>
            <person name="Ahrendt S."/>
            <person name="Sahu N."/>
            <person name="Indic B."/>
            <person name="Wong-Bajracharya J."/>
            <person name="Merenyi Z."/>
            <person name="Ke H.-M."/>
            <person name="Monk M."/>
            <person name="Kocsube S."/>
            <person name="Drula E."/>
            <person name="Lipzen A."/>
            <person name="Balint B."/>
            <person name="Henrissat B."/>
            <person name="Andreopoulos B."/>
            <person name="Martin F.M."/>
            <person name="Harder C.B."/>
            <person name="Rigling D."/>
            <person name="Ford K.L."/>
            <person name="Foster G.D."/>
            <person name="Pangilinan J."/>
            <person name="Papanicolaou A."/>
            <person name="Barry K."/>
            <person name="LaButti K."/>
            <person name="Viragh M."/>
            <person name="Koriabine M."/>
            <person name="Yan M."/>
            <person name="Riley R."/>
            <person name="Champramary S."/>
            <person name="Plett K.L."/>
            <person name="Tsai I.J."/>
            <person name="Slot J."/>
            <person name="Sipos G."/>
            <person name="Plett J."/>
            <person name="Nagy L.G."/>
            <person name="Grigoriev I.V."/>
        </authorList>
    </citation>
    <scope>NUCLEOTIDE SEQUENCE</scope>
    <source>
        <strain evidence="8">FPL87.14</strain>
    </source>
</reference>
<evidence type="ECO:0000256" key="6">
    <source>
        <dbReference type="SAM" id="MobiDB-lite"/>
    </source>
</evidence>
<evidence type="ECO:0000256" key="2">
    <source>
        <dbReference type="ARBA" id="ARBA00022771"/>
    </source>
</evidence>
<keyword evidence="3" id="KW-0862">Zinc</keyword>
<name>A0AA39MN12_9AGAR</name>
<evidence type="ECO:0000256" key="3">
    <source>
        <dbReference type="ARBA" id="ARBA00022833"/>
    </source>
</evidence>
<evidence type="ECO:0000256" key="4">
    <source>
        <dbReference type="PROSITE-ProRule" id="PRU00175"/>
    </source>
</evidence>
<dbReference type="GO" id="GO:0008270">
    <property type="term" value="F:zinc ion binding"/>
    <property type="evidence" value="ECO:0007669"/>
    <property type="project" value="UniProtKB-KW"/>
</dbReference>
<dbReference type="PROSITE" id="PS00518">
    <property type="entry name" value="ZF_RING_1"/>
    <property type="match status" value="1"/>
</dbReference>
<keyword evidence="9" id="KW-1185">Reference proteome</keyword>
<dbReference type="PROSITE" id="PS50089">
    <property type="entry name" value="ZF_RING_2"/>
    <property type="match status" value="1"/>
</dbReference>
<dbReference type="InterPro" id="IPR017907">
    <property type="entry name" value="Znf_RING_CS"/>
</dbReference>
<dbReference type="AlphaFoldDB" id="A0AA39MN12"/>
<feature type="coiled-coil region" evidence="5">
    <location>
        <begin position="78"/>
        <end position="105"/>
    </location>
</feature>
<sequence length="186" mass="21777">MSSTDRTAIIEGNSPDHQTSQQEKKRKAKRDVIVISSDEEDASTIAENKISDLTFTIKRLKRENCESKIALNVMDKLVTRYADDLEQVREELEELRQDTRRCKIDPAKLKDDLLCAICKSKMWHPFIYAIPSLPDCGHIFCEGCIREWFVVTETNYRRENLHFHHNMPILVPDLIRQAFLQTYIEH</sequence>
<keyword evidence="5" id="KW-0175">Coiled coil</keyword>
<keyword evidence="2 4" id="KW-0863">Zinc-finger</keyword>
<feature type="domain" description="RING-type" evidence="7">
    <location>
        <begin position="115"/>
        <end position="148"/>
    </location>
</feature>
<dbReference type="SUPFAM" id="SSF57850">
    <property type="entry name" value="RING/U-box"/>
    <property type="match status" value="1"/>
</dbReference>
<dbReference type="EMBL" id="JAUEPT010000034">
    <property type="protein sequence ID" value="KAK0440297.1"/>
    <property type="molecule type" value="Genomic_DNA"/>
</dbReference>
<evidence type="ECO:0000256" key="5">
    <source>
        <dbReference type="SAM" id="Coils"/>
    </source>
</evidence>